<evidence type="ECO:0000313" key="2">
    <source>
        <dbReference type="Proteomes" id="UP000187406"/>
    </source>
</evidence>
<keyword evidence="2" id="KW-1185">Reference proteome</keyword>
<proteinExistence type="predicted"/>
<dbReference type="Proteomes" id="UP000187406">
    <property type="component" value="Unassembled WGS sequence"/>
</dbReference>
<protein>
    <submittedName>
        <fullName evidence="1">Uncharacterized protein</fullName>
    </submittedName>
</protein>
<evidence type="ECO:0000313" key="1">
    <source>
        <dbReference type="EMBL" id="GAV61318.1"/>
    </source>
</evidence>
<dbReference type="PANTHER" id="PTHR31973:SF195">
    <property type="entry name" value="MUDR FAMILY TRANSPOSASE"/>
    <property type="match status" value="1"/>
</dbReference>
<dbReference type="OrthoDB" id="683469at2759"/>
<organism evidence="1 2">
    <name type="scientific">Cephalotus follicularis</name>
    <name type="common">Albany pitcher plant</name>
    <dbReference type="NCBI Taxonomy" id="3775"/>
    <lineage>
        <taxon>Eukaryota</taxon>
        <taxon>Viridiplantae</taxon>
        <taxon>Streptophyta</taxon>
        <taxon>Embryophyta</taxon>
        <taxon>Tracheophyta</taxon>
        <taxon>Spermatophyta</taxon>
        <taxon>Magnoliopsida</taxon>
        <taxon>eudicotyledons</taxon>
        <taxon>Gunneridae</taxon>
        <taxon>Pentapetalae</taxon>
        <taxon>rosids</taxon>
        <taxon>fabids</taxon>
        <taxon>Oxalidales</taxon>
        <taxon>Cephalotaceae</taxon>
        <taxon>Cephalotus</taxon>
    </lineage>
</organism>
<reference evidence="2" key="1">
    <citation type="submission" date="2016-04" db="EMBL/GenBank/DDBJ databases">
        <title>Cephalotus genome sequencing.</title>
        <authorList>
            <person name="Fukushima K."/>
            <person name="Hasebe M."/>
            <person name="Fang X."/>
        </authorList>
    </citation>
    <scope>NUCLEOTIDE SEQUENCE [LARGE SCALE GENOMIC DNA]</scope>
    <source>
        <strain evidence="2">cv. St1</strain>
    </source>
</reference>
<sequence>GPHTCFNSYTTRDHRQIDSRFVADELREIVRSQLKINIAAIIATIKQRYHYTISYKKAWLGKQLALADLFGDWDASYRLLPEWMAAMEASNPGSIVVWHTTESGKLEVQVFQLVFWAFGAAIECDDRIPFGTIHAYIIPYLYRIGPY</sequence>
<accession>A0A1Q3B021</accession>
<feature type="non-terminal residue" evidence="1">
    <location>
        <position position="1"/>
    </location>
</feature>
<dbReference type="PANTHER" id="PTHR31973">
    <property type="entry name" value="POLYPROTEIN, PUTATIVE-RELATED"/>
    <property type="match status" value="1"/>
</dbReference>
<gene>
    <name evidence="1" type="ORF">CFOL_v3_04845</name>
</gene>
<dbReference type="InParanoid" id="A0A1Q3B021"/>
<comment type="caution">
    <text evidence="1">The sequence shown here is derived from an EMBL/GenBank/DDBJ whole genome shotgun (WGS) entry which is preliminary data.</text>
</comment>
<dbReference type="AlphaFoldDB" id="A0A1Q3B021"/>
<dbReference type="STRING" id="3775.A0A1Q3B021"/>
<dbReference type="EMBL" id="BDDD01000194">
    <property type="protein sequence ID" value="GAV61318.1"/>
    <property type="molecule type" value="Genomic_DNA"/>
</dbReference>
<name>A0A1Q3B021_CEPFO</name>